<evidence type="ECO:0000259" key="3">
    <source>
        <dbReference type="Pfam" id="PF14392"/>
    </source>
</evidence>
<reference evidence="4 5" key="1">
    <citation type="submission" date="2015-01" db="EMBL/GenBank/DDBJ databases">
        <title>Genome of allotetraploid Gossypium barbadense reveals genomic plasticity and fiber elongation in cotton evolution.</title>
        <authorList>
            <person name="Chen X."/>
            <person name="Liu X."/>
            <person name="Zhao B."/>
            <person name="Zheng H."/>
            <person name="Hu Y."/>
            <person name="Lu G."/>
            <person name="Yang C."/>
            <person name="Chen J."/>
            <person name="Shan C."/>
            <person name="Zhang L."/>
            <person name="Zhou Y."/>
            <person name="Wang L."/>
            <person name="Guo W."/>
            <person name="Bai Y."/>
            <person name="Ruan J."/>
            <person name="Shangguan X."/>
            <person name="Mao Y."/>
            <person name="Jiang J."/>
            <person name="Zhu Y."/>
            <person name="Lei J."/>
            <person name="Kang H."/>
            <person name="Chen S."/>
            <person name="He X."/>
            <person name="Wang R."/>
            <person name="Wang Y."/>
            <person name="Chen J."/>
            <person name="Wang L."/>
            <person name="Yu S."/>
            <person name="Wang B."/>
            <person name="Wei J."/>
            <person name="Song S."/>
            <person name="Lu X."/>
            <person name="Gao Z."/>
            <person name="Gu W."/>
            <person name="Deng X."/>
            <person name="Ma D."/>
            <person name="Wang S."/>
            <person name="Liang W."/>
            <person name="Fang L."/>
            <person name="Cai C."/>
            <person name="Zhu X."/>
            <person name="Zhou B."/>
            <person name="Zhang Y."/>
            <person name="Chen Z."/>
            <person name="Xu S."/>
            <person name="Zhu R."/>
            <person name="Wang S."/>
            <person name="Zhang T."/>
            <person name="Zhao G."/>
        </authorList>
    </citation>
    <scope>NUCLEOTIDE SEQUENCE [LARGE SCALE GENOMIC DNA]</scope>
    <source>
        <strain evidence="5">cv. Xinhai21</strain>
        <tissue evidence="4">Leaf</tissue>
    </source>
</reference>
<evidence type="ECO:0008006" key="6">
    <source>
        <dbReference type="Google" id="ProtNLM"/>
    </source>
</evidence>
<dbReference type="Proteomes" id="UP000239757">
    <property type="component" value="Unassembled WGS sequence"/>
</dbReference>
<feature type="domain" description="DUF4283" evidence="2">
    <location>
        <begin position="40"/>
        <end position="112"/>
    </location>
</feature>
<evidence type="ECO:0000256" key="1">
    <source>
        <dbReference type="SAM" id="MobiDB-lite"/>
    </source>
</evidence>
<accession>A0A2P5WNU7</accession>
<feature type="region of interest" description="Disordered" evidence="1">
    <location>
        <begin position="269"/>
        <end position="288"/>
    </location>
</feature>
<dbReference type="InterPro" id="IPR040256">
    <property type="entry name" value="At4g02000-like"/>
</dbReference>
<proteinExistence type="predicted"/>
<dbReference type="SUPFAM" id="SSF56219">
    <property type="entry name" value="DNase I-like"/>
    <property type="match status" value="1"/>
</dbReference>
<dbReference type="Pfam" id="PF14392">
    <property type="entry name" value="zf-CCHC_4"/>
    <property type="match status" value="1"/>
</dbReference>
<dbReference type="InterPro" id="IPR025836">
    <property type="entry name" value="Zn_knuckle_CX2CX4HX4C"/>
</dbReference>
<dbReference type="PANTHER" id="PTHR31286:SF178">
    <property type="entry name" value="DUF4283 DOMAIN-CONTAINING PROTEIN"/>
    <property type="match status" value="1"/>
</dbReference>
<organism evidence="4 5">
    <name type="scientific">Gossypium barbadense</name>
    <name type="common">Sea Island cotton</name>
    <name type="synonym">Hibiscus barbadensis</name>
    <dbReference type="NCBI Taxonomy" id="3634"/>
    <lineage>
        <taxon>Eukaryota</taxon>
        <taxon>Viridiplantae</taxon>
        <taxon>Streptophyta</taxon>
        <taxon>Embryophyta</taxon>
        <taxon>Tracheophyta</taxon>
        <taxon>Spermatophyta</taxon>
        <taxon>Magnoliopsida</taxon>
        <taxon>eudicotyledons</taxon>
        <taxon>Gunneridae</taxon>
        <taxon>Pentapetalae</taxon>
        <taxon>rosids</taxon>
        <taxon>malvids</taxon>
        <taxon>Malvales</taxon>
        <taxon>Malvaceae</taxon>
        <taxon>Malvoideae</taxon>
        <taxon>Gossypium</taxon>
    </lineage>
</organism>
<dbReference type="AlphaFoldDB" id="A0A2P5WNU7"/>
<feature type="domain" description="Zinc knuckle CX2CX4HX4C" evidence="3">
    <location>
        <begin position="174"/>
        <end position="221"/>
    </location>
</feature>
<sequence length="498" mass="57931">MLTEEINELLARLKFSEDESRQVISTNGDKNMQGFESWAVGKIMATETPNREAMYRVFRLLWYAKEEVDFVALKEGVVIVKFGCLEDRSRILNLGPWLFDRSLFSMLPFEKGKGFELYDFRMSPFWLRIYNMPLEFMDRQMAIDVGNALGELVAIDWKDRFGGWTEFMRIKVKIDILKPLRRVVRIVDKDRGERIGVIKYERLSDFCYICGLIGHTLKLCNNNKGGMELNDSNLQYGSWMRAPIVTPIQERGLRRNGVELVKSRPRVNEENEERLSNSREECEQHGAKGKEKAWDQTANIWMRALLELSRGSCWKILHLLRRMDGCLAVSSEGKSGGLALLWREGVNVEVQSYSKFHIESVVSIDDGERLRFTGFYGQTNPSLRRPKIQLDEFSDFLEELNLTDVKTCNGWFTWTNNRDGTRLVKERLDRFAISEVAMEKMPFLLANIVRQSKPDHEVILMDTNGSKPKDKGVDHRVWFRYDPCWGKEDEAKDIIKCI</sequence>
<evidence type="ECO:0000313" key="5">
    <source>
        <dbReference type="Proteomes" id="UP000239757"/>
    </source>
</evidence>
<evidence type="ECO:0000313" key="4">
    <source>
        <dbReference type="EMBL" id="PPR92754.1"/>
    </source>
</evidence>
<dbReference type="InterPro" id="IPR025558">
    <property type="entry name" value="DUF4283"/>
</dbReference>
<dbReference type="InterPro" id="IPR036691">
    <property type="entry name" value="Endo/exonu/phosph_ase_sf"/>
</dbReference>
<dbReference type="OrthoDB" id="1939268at2759"/>
<dbReference type="Pfam" id="PF14111">
    <property type="entry name" value="DUF4283"/>
    <property type="match status" value="1"/>
</dbReference>
<dbReference type="EMBL" id="KZ666974">
    <property type="protein sequence ID" value="PPR92754.1"/>
    <property type="molecule type" value="Genomic_DNA"/>
</dbReference>
<name>A0A2P5WNU7_GOSBA</name>
<evidence type="ECO:0000259" key="2">
    <source>
        <dbReference type="Pfam" id="PF14111"/>
    </source>
</evidence>
<dbReference type="PANTHER" id="PTHR31286">
    <property type="entry name" value="GLYCINE-RICH CELL WALL STRUCTURAL PROTEIN 1.8-LIKE"/>
    <property type="match status" value="1"/>
</dbReference>
<protein>
    <recommendedName>
        <fullName evidence="6">CCHC-type domain-containing protein</fullName>
    </recommendedName>
</protein>
<gene>
    <name evidence="4" type="ORF">GOBAR_AA27921</name>
</gene>